<evidence type="ECO:0000313" key="2">
    <source>
        <dbReference type="EMBL" id="GAA0334246.1"/>
    </source>
</evidence>
<keyword evidence="1" id="KW-0472">Membrane</keyword>
<sequence>MLVLTCTYIREERGTIETRKIGRAILFGVLTIFIFAVLTSFIFSLLLRFTSLQEHSIQYVLTGITFLAMFVGGFISGGKGKEKGWLLGGATGVLFTIIILLFQFLGYDSMFTLKEMVYHLCFIITAMMGGILGVNMTASRNA</sequence>
<name>A0ABP3G303_9BACI</name>
<dbReference type="NCBIfam" id="TIGR04086">
    <property type="entry name" value="TIGR04086_membr"/>
    <property type="match status" value="1"/>
</dbReference>
<comment type="caution">
    <text evidence="2">The sequence shown here is derived from an EMBL/GenBank/DDBJ whole genome shotgun (WGS) entry which is preliminary data.</text>
</comment>
<feature type="transmembrane region" description="Helical" evidence="1">
    <location>
        <begin position="21"/>
        <end position="47"/>
    </location>
</feature>
<protein>
    <submittedName>
        <fullName evidence="2">TIGR04086 family membrane protein</fullName>
    </submittedName>
</protein>
<feature type="transmembrane region" description="Helical" evidence="1">
    <location>
        <begin position="117"/>
        <end position="138"/>
    </location>
</feature>
<accession>A0ABP3G303</accession>
<evidence type="ECO:0000313" key="3">
    <source>
        <dbReference type="Proteomes" id="UP001500782"/>
    </source>
</evidence>
<keyword evidence="1" id="KW-1133">Transmembrane helix</keyword>
<proteinExistence type="predicted"/>
<dbReference type="Pfam" id="PF12670">
    <property type="entry name" value="DUF3792"/>
    <property type="match status" value="1"/>
</dbReference>
<organism evidence="2 3">
    <name type="scientific">Bacillus carboniphilus</name>
    <dbReference type="NCBI Taxonomy" id="86663"/>
    <lineage>
        <taxon>Bacteria</taxon>
        <taxon>Bacillati</taxon>
        <taxon>Bacillota</taxon>
        <taxon>Bacilli</taxon>
        <taxon>Bacillales</taxon>
        <taxon>Bacillaceae</taxon>
        <taxon>Bacillus</taxon>
    </lineage>
</organism>
<dbReference type="RefSeq" id="WP_343799763.1">
    <property type="nucleotide sequence ID" value="NZ_BAAADJ010000023.1"/>
</dbReference>
<dbReference type="EMBL" id="BAAADJ010000023">
    <property type="protein sequence ID" value="GAA0334246.1"/>
    <property type="molecule type" value="Genomic_DNA"/>
</dbReference>
<keyword evidence="3" id="KW-1185">Reference proteome</keyword>
<dbReference type="Proteomes" id="UP001500782">
    <property type="component" value="Unassembled WGS sequence"/>
</dbReference>
<gene>
    <name evidence="2" type="ORF">GCM10008967_26290</name>
</gene>
<keyword evidence="1" id="KW-0812">Transmembrane</keyword>
<feature type="transmembrane region" description="Helical" evidence="1">
    <location>
        <begin position="59"/>
        <end position="78"/>
    </location>
</feature>
<reference evidence="3" key="1">
    <citation type="journal article" date="2019" name="Int. J. Syst. Evol. Microbiol.">
        <title>The Global Catalogue of Microorganisms (GCM) 10K type strain sequencing project: providing services to taxonomists for standard genome sequencing and annotation.</title>
        <authorList>
            <consortium name="The Broad Institute Genomics Platform"/>
            <consortium name="The Broad Institute Genome Sequencing Center for Infectious Disease"/>
            <person name="Wu L."/>
            <person name="Ma J."/>
        </authorList>
    </citation>
    <scope>NUCLEOTIDE SEQUENCE [LARGE SCALE GENOMIC DNA]</scope>
    <source>
        <strain evidence="3">JCM 9731</strain>
    </source>
</reference>
<feature type="transmembrane region" description="Helical" evidence="1">
    <location>
        <begin position="85"/>
        <end position="105"/>
    </location>
</feature>
<dbReference type="InterPro" id="IPR023804">
    <property type="entry name" value="DUF3792_TM"/>
</dbReference>
<evidence type="ECO:0000256" key="1">
    <source>
        <dbReference type="SAM" id="Phobius"/>
    </source>
</evidence>